<keyword evidence="4" id="KW-0804">Transcription</keyword>
<organism evidence="5">
    <name type="scientific">viral metagenome</name>
    <dbReference type="NCBI Taxonomy" id="1070528"/>
    <lineage>
        <taxon>unclassified sequences</taxon>
        <taxon>metagenomes</taxon>
        <taxon>organismal metagenomes</taxon>
    </lineage>
</organism>
<dbReference type="GO" id="GO:0008270">
    <property type="term" value="F:zinc ion binding"/>
    <property type="evidence" value="ECO:0007669"/>
    <property type="project" value="TreeGrafter"/>
</dbReference>
<keyword evidence="3" id="KW-0862">Zinc</keyword>
<dbReference type="PANTHER" id="PTHR23431">
    <property type="entry name" value="DNA-DIRECTED RNA POLYMERASES I, II, AND III SUBUNIT RPABC5 FAMILY MEMBER"/>
    <property type="match status" value="1"/>
</dbReference>
<name>A0A6C0B282_9ZZZZ</name>
<dbReference type="AlphaFoldDB" id="A0A6C0B282"/>
<dbReference type="PANTHER" id="PTHR23431:SF3">
    <property type="entry name" value="DNA-DIRECTED RNA POLYMERASES I, II, AND III SUBUNIT RPABC5"/>
    <property type="match status" value="1"/>
</dbReference>
<keyword evidence="1" id="KW-0240">DNA-directed RNA polymerase</keyword>
<evidence type="ECO:0000256" key="1">
    <source>
        <dbReference type="ARBA" id="ARBA00022478"/>
    </source>
</evidence>
<sequence>MDIDNAIEQKIEMIIPIRCVSCNNVLAGKWLTYLKKVEELKKKDGRPAGDEMQYLTQTTTKTAEGRALDELGLVRTCCRRHMLTHVDLI</sequence>
<keyword evidence="2" id="KW-0479">Metal-binding</keyword>
<dbReference type="GO" id="GO:0005736">
    <property type="term" value="C:RNA polymerase I complex"/>
    <property type="evidence" value="ECO:0007669"/>
    <property type="project" value="TreeGrafter"/>
</dbReference>
<dbReference type="GO" id="GO:0005665">
    <property type="term" value="C:RNA polymerase II, core complex"/>
    <property type="evidence" value="ECO:0007669"/>
    <property type="project" value="TreeGrafter"/>
</dbReference>
<protein>
    <recommendedName>
        <fullName evidence="6">DNA-directed RNA polymerase</fullName>
    </recommendedName>
</protein>
<evidence type="ECO:0000256" key="2">
    <source>
        <dbReference type="ARBA" id="ARBA00022723"/>
    </source>
</evidence>
<dbReference type="GO" id="GO:0003677">
    <property type="term" value="F:DNA binding"/>
    <property type="evidence" value="ECO:0007669"/>
    <property type="project" value="InterPro"/>
</dbReference>
<dbReference type="GO" id="GO:0042797">
    <property type="term" value="P:tRNA transcription by RNA polymerase III"/>
    <property type="evidence" value="ECO:0007669"/>
    <property type="project" value="TreeGrafter"/>
</dbReference>
<dbReference type="GO" id="GO:0006360">
    <property type="term" value="P:transcription by RNA polymerase I"/>
    <property type="evidence" value="ECO:0007669"/>
    <property type="project" value="TreeGrafter"/>
</dbReference>
<evidence type="ECO:0008006" key="6">
    <source>
        <dbReference type="Google" id="ProtNLM"/>
    </source>
</evidence>
<dbReference type="SUPFAM" id="SSF46924">
    <property type="entry name" value="RNA polymerase subunit RPB10"/>
    <property type="match status" value="1"/>
</dbReference>
<accession>A0A6C0B282</accession>
<dbReference type="GO" id="GO:0006366">
    <property type="term" value="P:transcription by RNA polymerase II"/>
    <property type="evidence" value="ECO:0007669"/>
    <property type="project" value="TreeGrafter"/>
</dbReference>
<dbReference type="GO" id="GO:0005666">
    <property type="term" value="C:RNA polymerase III complex"/>
    <property type="evidence" value="ECO:0007669"/>
    <property type="project" value="TreeGrafter"/>
</dbReference>
<evidence type="ECO:0000256" key="3">
    <source>
        <dbReference type="ARBA" id="ARBA00022833"/>
    </source>
</evidence>
<dbReference type="Gene3D" id="1.10.10.60">
    <property type="entry name" value="Homeodomain-like"/>
    <property type="match status" value="1"/>
</dbReference>
<evidence type="ECO:0000256" key="4">
    <source>
        <dbReference type="ARBA" id="ARBA00023163"/>
    </source>
</evidence>
<reference evidence="5" key="1">
    <citation type="journal article" date="2020" name="Nature">
        <title>Giant virus diversity and host interactions through global metagenomics.</title>
        <authorList>
            <person name="Schulz F."/>
            <person name="Roux S."/>
            <person name="Paez-Espino D."/>
            <person name="Jungbluth S."/>
            <person name="Walsh D.A."/>
            <person name="Denef V.J."/>
            <person name="McMahon K.D."/>
            <person name="Konstantinidis K.T."/>
            <person name="Eloe-Fadrosh E.A."/>
            <person name="Kyrpides N.C."/>
            <person name="Woyke T."/>
        </authorList>
    </citation>
    <scope>NUCLEOTIDE SEQUENCE</scope>
    <source>
        <strain evidence="5">GVMAG-M-3300009185-36</strain>
    </source>
</reference>
<dbReference type="InterPro" id="IPR000268">
    <property type="entry name" value="RPABC5/Rpb10"/>
</dbReference>
<dbReference type="EMBL" id="MN739048">
    <property type="protein sequence ID" value="QHS85904.1"/>
    <property type="molecule type" value="Genomic_DNA"/>
</dbReference>
<dbReference type="InterPro" id="IPR023580">
    <property type="entry name" value="RNA_pol_su_RPB10"/>
</dbReference>
<proteinExistence type="predicted"/>
<dbReference type="Pfam" id="PF01194">
    <property type="entry name" value="RNA_pol_N"/>
    <property type="match status" value="1"/>
</dbReference>
<evidence type="ECO:0000313" key="5">
    <source>
        <dbReference type="EMBL" id="QHS85904.1"/>
    </source>
</evidence>
<dbReference type="GO" id="GO:0003899">
    <property type="term" value="F:DNA-directed RNA polymerase activity"/>
    <property type="evidence" value="ECO:0007669"/>
    <property type="project" value="InterPro"/>
</dbReference>